<dbReference type="EMBL" id="SSXH01000884">
    <property type="protein sequence ID" value="THJ37069.1"/>
    <property type="molecule type" value="Genomic_DNA"/>
</dbReference>
<evidence type="ECO:0000256" key="2">
    <source>
        <dbReference type="ARBA" id="ARBA00022801"/>
    </source>
</evidence>
<protein>
    <submittedName>
        <fullName evidence="4">Alpha/beta hydrolase</fullName>
    </submittedName>
</protein>
<evidence type="ECO:0000313" key="5">
    <source>
        <dbReference type="Proteomes" id="UP000305282"/>
    </source>
</evidence>
<name>A0A4S5BWQ7_9ACTN</name>
<evidence type="ECO:0000259" key="3">
    <source>
        <dbReference type="Pfam" id="PF00561"/>
    </source>
</evidence>
<dbReference type="PRINTS" id="PR00793">
    <property type="entry name" value="PROAMNOPTASE"/>
</dbReference>
<dbReference type="RefSeq" id="WP_136449568.1">
    <property type="nucleotide sequence ID" value="NZ_SSXH01000884.1"/>
</dbReference>
<accession>A0A4S5BWQ7</accession>
<feature type="domain" description="AB hydrolase-1" evidence="3">
    <location>
        <begin position="30"/>
        <end position="132"/>
    </location>
</feature>
<reference evidence="4 5" key="1">
    <citation type="submission" date="2019-04" db="EMBL/GenBank/DDBJ databases">
        <title>Draft genome sequences for three unisolated Alnus-infective Frankia Sp+ strains, AgTrS, AiOr and AvVan, the first sequenced Frankia strains able to sporulate in-planta.</title>
        <authorList>
            <person name="Bethencourt L."/>
            <person name="Vautrin F."/>
            <person name="Taib N."/>
            <person name="Dubost A."/>
            <person name="Castro-Garcia L."/>
            <person name="Imbaud O."/>
            <person name="Abrouk D."/>
            <person name="Fournier P."/>
            <person name="Briolay J."/>
            <person name="Nguyen A."/>
            <person name="Normand P."/>
            <person name="Fernandez M.P."/>
            <person name="Brochier-Armanet C."/>
            <person name="Herrera-Belaroussi A."/>
        </authorList>
    </citation>
    <scope>NUCLEOTIDE SEQUENCE [LARGE SCALE GENOMIC DNA]</scope>
    <source>
        <strain evidence="4 5">AvVan</strain>
    </source>
</reference>
<dbReference type="SUPFAM" id="SSF53474">
    <property type="entry name" value="alpha/beta-Hydrolases"/>
    <property type="match status" value="1"/>
</dbReference>
<evidence type="ECO:0000313" key="4">
    <source>
        <dbReference type="EMBL" id="THJ37069.1"/>
    </source>
</evidence>
<dbReference type="InterPro" id="IPR050266">
    <property type="entry name" value="AB_hydrolase_sf"/>
</dbReference>
<keyword evidence="2 4" id="KW-0378">Hydrolase</keyword>
<dbReference type="Proteomes" id="UP000305282">
    <property type="component" value="Unassembled WGS sequence"/>
</dbReference>
<dbReference type="GO" id="GO:0016020">
    <property type="term" value="C:membrane"/>
    <property type="evidence" value="ECO:0007669"/>
    <property type="project" value="TreeGrafter"/>
</dbReference>
<dbReference type="InterPro" id="IPR029058">
    <property type="entry name" value="AB_hydrolase_fold"/>
</dbReference>
<dbReference type="PANTHER" id="PTHR43798">
    <property type="entry name" value="MONOACYLGLYCEROL LIPASE"/>
    <property type="match status" value="1"/>
</dbReference>
<dbReference type="OrthoDB" id="9796770at2"/>
<gene>
    <name evidence="4" type="ORF">E7Y31_21740</name>
</gene>
<dbReference type="GO" id="GO:0004177">
    <property type="term" value="F:aminopeptidase activity"/>
    <property type="evidence" value="ECO:0007669"/>
    <property type="project" value="UniProtKB-EC"/>
</dbReference>
<comment type="caution">
    <text evidence="4">The sequence shown here is derived from an EMBL/GenBank/DDBJ whole genome shotgun (WGS) entry which is preliminary data.</text>
</comment>
<dbReference type="PANTHER" id="PTHR43798:SF31">
    <property type="entry name" value="AB HYDROLASE SUPERFAMILY PROTEIN YCLE"/>
    <property type="match status" value="1"/>
</dbReference>
<dbReference type="Pfam" id="PF00561">
    <property type="entry name" value="Abhydrolase_1"/>
    <property type="match status" value="1"/>
</dbReference>
<sequence length="256" mass="28011">MGHVAEEPAGEAVAVPGGSLWTMSRGAGLPLVLAHGGPGLSNNLAPVAEMVEDVARVHLYDQRDCGRSPATGPFGIATFVADLEALRTHWKHERWVVGGHSWGAALALFYALAHPDRTLGVLYLAGTAIRWGWKESVQCERMSRLTTDEHQELKALGKRLEGNEDERGQARFLRLMWSTDFASPEAAAVLDHQPLYGFPRADAVARAVQNDWRTRLDEGIEDDLRRLTVPVLVVHGRRDPDPTGAREVADLAPLGH</sequence>
<dbReference type="InterPro" id="IPR002410">
    <property type="entry name" value="Peptidase_S33"/>
</dbReference>
<dbReference type="Gene3D" id="3.40.50.1820">
    <property type="entry name" value="alpha/beta hydrolase"/>
    <property type="match status" value="1"/>
</dbReference>
<keyword evidence="5" id="KW-1185">Reference proteome</keyword>
<evidence type="ECO:0000256" key="1">
    <source>
        <dbReference type="ARBA" id="ARBA00010088"/>
    </source>
</evidence>
<organism evidence="4 5">
    <name type="scientific">Candidatus Frankia alpina</name>
    <dbReference type="NCBI Taxonomy" id="2699483"/>
    <lineage>
        <taxon>Bacteria</taxon>
        <taxon>Bacillati</taxon>
        <taxon>Actinomycetota</taxon>
        <taxon>Actinomycetes</taxon>
        <taxon>Frankiales</taxon>
        <taxon>Frankiaceae</taxon>
        <taxon>Frankia</taxon>
    </lineage>
</organism>
<comment type="similarity">
    <text evidence="1">Belongs to the peptidase S33 family.</text>
</comment>
<dbReference type="AlphaFoldDB" id="A0A4S5BWQ7"/>
<dbReference type="InterPro" id="IPR000073">
    <property type="entry name" value="AB_hydrolase_1"/>
</dbReference>
<dbReference type="GO" id="GO:0006508">
    <property type="term" value="P:proteolysis"/>
    <property type="evidence" value="ECO:0007669"/>
    <property type="project" value="InterPro"/>
</dbReference>
<proteinExistence type="inferred from homology"/>